<dbReference type="InterPro" id="IPR001547">
    <property type="entry name" value="Glyco_hydro_5"/>
</dbReference>
<evidence type="ECO:0000313" key="10">
    <source>
        <dbReference type="EMBL" id="MBJ3774461.1"/>
    </source>
</evidence>
<dbReference type="Gene3D" id="2.60.40.290">
    <property type="match status" value="2"/>
</dbReference>
<dbReference type="NCBIfam" id="NF012211">
    <property type="entry name" value="tand_rpt_95"/>
    <property type="match status" value="6"/>
</dbReference>
<evidence type="ECO:0000256" key="1">
    <source>
        <dbReference type="ARBA" id="ARBA00000966"/>
    </source>
</evidence>
<evidence type="ECO:0000256" key="2">
    <source>
        <dbReference type="ARBA" id="ARBA00012601"/>
    </source>
</evidence>
<evidence type="ECO:0000259" key="9">
    <source>
        <dbReference type="Pfam" id="PF17892"/>
    </source>
</evidence>
<dbReference type="PANTHER" id="PTHR35923">
    <property type="entry name" value="MAJOR EXTRACELLULAR ENDOGLUCANASE"/>
    <property type="match status" value="1"/>
</dbReference>
<keyword evidence="5" id="KW-0119">Carbohydrate metabolism</keyword>
<name>A0A934MG11_9HYPH</name>
<dbReference type="InterPro" id="IPR017853">
    <property type="entry name" value="GH"/>
</dbReference>
<reference evidence="10" key="1">
    <citation type="submission" date="2020-12" db="EMBL/GenBank/DDBJ databases">
        <title>Bacterial taxonomy.</title>
        <authorList>
            <person name="Pan X."/>
        </authorList>
    </citation>
    <scope>NUCLEOTIDE SEQUENCE</scope>
    <source>
        <strain evidence="10">B2012</strain>
    </source>
</reference>
<dbReference type="InterPro" id="IPR012291">
    <property type="entry name" value="CBM2_carb-bd_dom_sf"/>
</dbReference>
<dbReference type="Gene3D" id="2.60.40.3440">
    <property type="match status" value="3"/>
</dbReference>
<dbReference type="Gene3D" id="2.60.40.2810">
    <property type="match status" value="3"/>
</dbReference>
<evidence type="ECO:0000256" key="7">
    <source>
        <dbReference type="ARBA" id="ARBA00023326"/>
    </source>
</evidence>
<dbReference type="SUPFAM" id="SSF51445">
    <property type="entry name" value="(Trans)glycosidases"/>
    <property type="match status" value="1"/>
</dbReference>
<keyword evidence="3" id="KW-0378">Hydrolase</keyword>
<dbReference type="GO" id="GO:0030245">
    <property type="term" value="P:cellulose catabolic process"/>
    <property type="evidence" value="ECO:0007669"/>
    <property type="project" value="UniProtKB-KW"/>
</dbReference>
<sequence length="1334" mass="137772">MVSPDPSDLPASLLTGKTFAALSTSGNRIVDQDGDAVTIKAINWWGLETNRGAPIGLEYRSIDDMLQQVVDLGFNTLRLPFSIESVLDPFEVNPAFPIDTTLNPELVGLNTLEIMEVIIDKAAEHGLSVILDNHFLRFTDGSFDGYYGDWREDNYTEADWIATWEQLADLFSDKANVIGADLRNEPYSATWDDMARAATLAGNAIQAIDDDWLIIVEGVQLSADGDWYTWGGNLKDVADNPVVLDVANKLVYSAHDYGDPSTDKLESSSYDTYYEIFRAYWGYVEEELGVPIFLGEFGVEDGENSAWSEALANVLMGDRDGDGVISADEMSVAGWAYWALNPGDSTETLTYSLLGSDFETVRTYQYEYLEALLAAATVEVGDGEPLPEDPAEPEGTSPFEIAIVDPSDWGNGAVFTVELTNTSDETITLSDITIAFDPDTDVTIQTSQVWGATVIDEDPDRPVFQLQTWNDGPTVAPGEVASFLFVLKYDGVYQQSSLGVDSTTFTVLTPRIDAALDDAPVVPDVDFALFEDVPTELSFDTLLADASDADGDTLTVVAVTDGALGTVSLEDSGLLYTPAADANGSDSFVFTVSDGTGNETTATVNVTVTAVNDAPTADGVSLETGEDAALTVPFDTLLAGAADVDGDTLTITGIGDAPGLGAVTIGADAIVYTPDADAFGSDAFSLVVSDGAGGTVLLPVSVAITERNDAPLLAPPSLVLAEDGTASLDVAALLAAASDADGDAISLAGVGGAAHGTVTLADGAIVYTPAANYAGEDGFTLTLADDRGATSEVAVAVTVTPVNDAPTADPIAITTSEDTPTSLDVDGVLADVFDAEGDALTITAVGGATLGTVALDGASIVYTPNTNASGDDVFTITISDGAGGTLLLPVSVTITPVNDAPTGEPIFIATLEDTPVTLDVATVIAGVSDIDSDTLSVTAVDGGSHGTVSLDGDVITYTPNADSTLADSFTVTVADGDGGVLALPVDVAVTAVNDAPTAQDVSLTTPAGTPVTIDLADFGAADVDGDSLSISAVAAGSSGTVAIEDGAVVYTPESGFAGEDGFEVTISDGNGGTVTADVLIEVSAPAASSAFDLVLTTVNDWGSGAYIRVDLTNSGSTDVAASDITITFATDYPVTIEPDQIWGGVEIANTGDSVTFQLDDAAPDGVFSPGETGKLDFVLDYPGTWNSSSLGVTLDDFAVEVAEPDTSETAGETATDTTEPEIDLSVTTETDWGMGAVIVITAENVGDDAVDVDDFAIAFDPLIDVAVRSDGVYGADTLSFDPDTPVFQLAPYDGGTSLAPGDVEAFTVVLDYAGQYGTAALNASDEYLSMVLTG</sequence>
<feature type="domain" description="Cadherin-like" evidence="9">
    <location>
        <begin position="897"/>
        <end position="989"/>
    </location>
</feature>
<evidence type="ECO:0000256" key="6">
    <source>
        <dbReference type="ARBA" id="ARBA00023295"/>
    </source>
</evidence>
<keyword evidence="7" id="KW-0624">Polysaccharide degradation</keyword>
<dbReference type="GO" id="GO:0008810">
    <property type="term" value="F:cellulase activity"/>
    <property type="evidence" value="ECO:0007669"/>
    <property type="project" value="UniProtKB-EC"/>
</dbReference>
<evidence type="ECO:0000256" key="4">
    <source>
        <dbReference type="ARBA" id="ARBA00023001"/>
    </source>
</evidence>
<dbReference type="Gene3D" id="3.20.20.80">
    <property type="entry name" value="Glycosidases"/>
    <property type="match status" value="1"/>
</dbReference>
<comment type="catalytic activity">
    <reaction evidence="1">
        <text>Endohydrolysis of (1-&gt;4)-beta-D-glucosidic linkages in cellulose, lichenin and cereal beta-D-glucans.</text>
        <dbReference type="EC" id="3.2.1.4"/>
    </reaction>
</comment>
<comment type="caution">
    <text evidence="10">The sequence shown here is derived from an EMBL/GenBank/DDBJ whole genome shotgun (WGS) entry which is preliminary data.</text>
</comment>
<proteinExistence type="predicted"/>
<dbReference type="EMBL" id="JAEKJA010000001">
    <property type="protein sequence ID" value="MBJ3774461.1"/>
    <property type="molecule type" value="Genomic_DNA"/>
</dbReference>
<dbReference type="GO" id="GO:0030247">
    <property type="term" value="F:polysaccharide binding"/>
    <property type="evidence" value="ECO:0007669"/>
    <property type="project" value="InterPro"/>
</dbReference>
<dbReference type="Pfam" id="PF17892">
    <property type="entry name" value="Cadherin_5"/>
    <property type="match status" value="3"/>
</dbReference>
<dbReference type="InterPro" id="IPR008965">
    <property type="entry name" value="CBM2/CBM3_carb-bd_dom_sf"/>
</dbReference>
<feature type="domain" description="Cadherin-like" evidence="9">
    <location>
        <begin position="518"/>
        <end position="609"/>
    </location>
</feature>
<feature type="domain" description="Glycoside hydrolase family 5" evidence="8">
    <location>
        <begin position="31"/>
        <end position="341"/>
    </location>
</feature>
<evidence type="ECO:0000313" key="11">
    <source>
        <dbReference type="Proteomes" id="UP000609531"/>
    </source>
</evidence>
<keyword evidence="11" id="KW-1185">Reference proteome</keyword>
<evidence type="ECO:0000256" key="5">
    <source>
        <dbReference type="ARBA" id="ARBA00023277"/>
    </source>
</evidence>
<keyword evidence="6" id="KW-0326">Glycosidase</keyword>
<dbReference type="Pfam" id="PF00150">
    <property type="entry name" value="Cellulase"/>
    <property type="match status" value="1"/>
</dbReference>
<evidence type="ECO:0000256" key="3">
    <source>
        <dbReference type="ARBA" id="ARBA00022801"/>
    </source>
</evidence>
<evidence type="ECO:0000259" key="8">
    <source>
        <dbReference type="Pfam" id="PF00150"/>
    </source>
</evidence>
<feature type="domain" description="Cadherin-like" evidence="9">
    <location>
        <begin position="611"/>
        <end position="704"/>
    </location>
</feature>
<accession>A0A934MG11</accession>
<protein>
    <recommendedName>
        <fullName evidence="2">cellulase</fullName>
        <ecNumber evidence="2">3.2.1.4</ecNumber>
    </recommendedName>
</protein>
<dbReference type="Proteomes" id="UP000609531">
    <property type="component" value="Unassembled WGS sequence"/>
</dbReference>
<keyword evidence="4" id="KW-0136">Cellulose degradation</keyword>
<gene>
    <name evidence="10" type="ORF">JCR33_02110</name>
</gene>
<dbReference type="Pfam" id="PF17963">
    <property type="entry name" value="Big_9"/>
    <property type="match status" value="3"/>
</dbReference>
<organism evidence="10 11">
    <name type="scientific">Acuticoccus mangrovi</name>
    <dbReference type="NCBI Taxonomy" id="2796142"/>
    <lineage>
        <taxon>Bacteria</taxon>
        <taxon>Pseudomonadati</taxon>
        <taxon>Pseudomonadota</taxon>
        <taxon>Alphaproteobacteria</taxon>
        <taxon>Hyphomicrobiales</taxon>
        <taxon>Amorphaceae</taxon>
        <taxon>Acuticoccus</taxon>
    </lineage>
</organism>
<dbReference type="RefSeq" id="WP_198880341.1">
    <property type="nucleotide sequence ID" value="NZ_JAEKJA010000001.1"/>
</dbReference>
<dbReference type="PROSITE" id="PS00018">
    <property type="entry name" value="EF_HAND_1"/>
    <property type="match status" value="1"/>
</dbReference>
<dbReference type="PANTHER" id="PTHR35923:SF2">
    <property type="entry name" value="ENDOGLUCANASE"/>
    <property type="match status" value="1"/>
</dbReference>
<dbReference type="InterPro" id="IPR018247">
    <property type="entry name" value="EF_Hand_1_Ca_BS"/>
</dbReference>
<dbReference type="SUPFAM" id="SSF49384">
    <property type="entry name" value="Carbohydrate-binding domain"/>
    <property type="match status" value="1"/>
</dbReference>
<dbReference type="EC" id="3.2.1.4" evidence="2"/>
<dbReference type="InterPro" id="IPR041690">
    <property type="entry name" value="Cadherin_5"/>
</dbReference>